<dbReference type="Gene3D" id="1.10.630.10">
    <property type="entry name" value="Cytochrome P450"/>
    <property type="match status" value="1"/>
</dbReference>
<evidence type="ECO:0000256" key="2">
    <source>
        <dbReference type="ARBA" id="ARBA00010617"/>
    </source>
</evidence>
<comment type="similarity">
    <text evidence="2">Belongs to the cytochrome P450 family.</text>
</comment>
<dbReference type="InterPro" id="IPR015995">
    <property type="entry name" value="MlrC_N"/>
</dbReference>
<dbReference type="GO" id="GO:0004497">
    <property type="term" value="F:monooxygenase activity"/>
    <property type="evidence" value="ECO:0007669"/>
    <property type="project" value="UniProtKB-KW"/>
</dbReference>
<feature type="transmembrane region" description="Helical" evidence="9">
    <location>
        <begin position="1008"/>
        <end position="1030"/>
    </location>
</feature>
<organism evidence="12 13">
    <name type="scientific">Ophiocordyceps camponoti-rufipedis</name>
    <dbReference type="NCBI Taxonomy" id="2004952"/>
    <lineage>
        <taxon>Eukaryota</taxon>
        <taxon>Fungi</taxon>
        <taxon>Dikarya</taxon>
        <taxon>Ascomycota</taxon>
        <taxon>Pezizomycotina</taxon>
        <taxon>Sordariomycetes</taxon>
        <taxon>Hypocreomycetidae</taxon>
        <taxon>Hypocreales</taxon>
        <taxon>Ophiocordycipitaceae</taxon>
        <taxon>Ophiocordyceps</taxon>
    </lineage>
</organism>
<dbReference type="Pfam" id="PF07171">
    <property type="entry name" value="MlrC_C"/>
    <property type="match status" value="1"/>
</dbReference>
<dbReference type="PRINTS" id="PR00385">
    <property type="entry name" value="P450"/>
</dbReference>
<dbReference type="InterPro" id="IPR002401">
    <property type="entry name" value="Cyt_P450_E_grp-I"/>
</dbReference>
<dbReference type="PRINTS" id="PR00463">
    <property type="entry name" value="EP450I"/>
</dbReference>
<dbReference type="PROSITE" id="PS00086">
    <property type="entry name" value="CYTOCHROME_P450"/>
    <property type="match status" value="1"/>
</dbReference>
<evidence type="ECO:0000256" key="8">
    <source>
        <dbReference type="PIRSR" id="PIRSR602401-1"/>
    </source>
</evidence>
<keyword evidence="7" id="KW-0503">Monooxygenase</keyword>
<evidence type="ECO:0000313" key="12">
    <source>
        <dbReference type="EMBL" id="PHH73424.1"/>
    </source>
</evidence>
<dbReference type="InterPro" id="IPR017972">
    <property type="entry name" value="Cyt_P450_CS"/>
</dbReference>
<proteinExistence type="inferred from homology"/>
<dbReference type="CDD" id="cd11061">
    <property type="entry name" value="CYP67-like"/>
    <property type="match status" value="1"/>
</dbReference>
<evidence type="ECO:0000313" key="13">
    <source>
        <dbReference type="Proteomes" id="UP000226431"/>
    </source>
</evidence>
<accession>A0A2C5Z238</accession>
<feature type="transmembrane region" description="Helical" evidence="9">
    <location>
        <begin position="6"/>
        <end position="25"/>
    </location>
</feature>
<dbReference type="OrthoDB" id="1470350at2759"/>
<reference evidence="12 13" key="1">
    <citation type="submission" date="2017-06" db="EMBL/GenBank/DDBJ databases">
        <title>Ant-infecting Ophiocordyceps genomes reveal a high diversity of potential behavioral manipulation genes and a possible major role for enterotoxins.</title>
        <authorList>
            <person name="De Bekker C."/>
            <person name="Evans H.C."/>
            <person name="Brachmann A."/>
            <person name="Hughes D.P."/>
        </authorList>
    </citation>
    <scope>NUCLEOTIDE SEQUENCE [LARGE SCALE GENOMIC DNA]</scope>
    <source>
        <strain evidence="12 13">Map16</strain>
    </source>
</reference>
<protein>
    <recommendedName>
        <fullName evidence="14">Microcystin LR degradation protein MlrC N-terminal domain-containing protein</fullName>
    </recommendedName>
</protein>
<comment type="cofactor">
    <cofactor evidence="1 8">
        <name>heme</name>
        <dbReference type="ChEBI" id="CHEBI:30413"/>
    </cofactor>
</comment>
<evidence type="ECO:0000259" key="10">
    <source>
        <dbReference type="Pfam" id="PF07171"/>
    </source>
</evidence>
<sequence>MILQHVFTWWAVPVLVVVWYGYGYLFSHRHLRGIPAPLGAQLSDLWLAMVARMRGRSLYVDRAHQRLGKMVRIQPNHVSIADESAIAAVYGHGNGFLKTEFYDVFVSVLPSVFNTRSRSAHARKRKFVSNAFSLRTVTEFEPYIYSALEIFIAKLDTLINESPHRNEKGKPEARVDAFSWLNFLAFDIIGDLAFGAPFGMLQRGADEVEVRDGFEGPSKFVSAVELLHSRGETNATLGCIPWFKPWVTSNILPIPSLRKGIAANERFTGVAAARVKQRLNPSEPPLEKRRDILARLIESRDEDGKPLDVKELTAEATAYLVAGSDTTSTALCITMESLSRHPHALKRLQTELDAVMPSDVIIPHASDVNDLPYLNWVVNESLRYHTILGLGLPRRIPDDSAGVTILGRYFPPGTVLSVPTYTLHHDREIWGDDADEFKPERWATLTTRQKTAFNPFSYGPRACIGRNLAEMEVRLITAAWARRYAVRPLAETESVVKEGFLRKPVRVDMALSRRKFHTSIFVHSVIAITGLACETSVFTKARTQAADFRPQRGDDVISVYRFLHGDQPLGREARWKGALIGHALPGGMVTREAFEALAGEIVHRLEAIVAEEREGIDGLWFDIHGAMCVEGLDDAEAELLRRIRPVVGQRVIVSASMDLHGNVSAELAHICDLITCYRKAPHEDELETKERACRNLVKLLVATPGSVQRPLKAWIPVPVLLPGEQTSTRVDPARRVYAAVAEVAAREGVIDAALWVGYPWSDEPRNRAVVMVVGWEKGPVGEGAERLARLFWDARSEFKFVAAADSLNVCLDAAIASPREKRPFFVSDSGDNPTAGGSGDVTWSLTRILDRPEFKTDPGRYTVIYASLPGPSAVETAAAAGVGATVSVVAGADVDDQFGPPLKMTGEVYAVKRGDKYAEMEVVVRVGCVFVILTKRRKPYHKERDFTDLKLRPREADIVIVKIGYLEPELYDMAKGWVLALTPGGVDQDLPRLGHKRIWRPMWPFDRLFLFLFSSPRAIITTVVVVLVIVVVIIVLVIVIVIVVVVVVVVVLVLVVIIVITTTTRM</sequence>
<comment type="caution">
    <text evidence="12">The sequence shown here is derived from an EMBL/GenBank/DDBJ whole genome shotgun (WGS) entry which is preliminary data.</text>
</comment>
<dbReference type="PANTHER" id="PTHR24305:SF29">
    <property type="entry name" value="BENZOATE-PARA-HYDROXYLASE"/>
    <property type="match status" value="1"/>
</dbReference>
<feature type="domain" description="Microcystin LR degradation protein MlrC C-terminal" evidence="10">
    <location>
        <begin position="826"/>
        <end position="997"/>
    </location>
</feature>
<evidence type="ECO:0000256" key="4">
    <source>
        <dbReference type="ARBA" id="ARBA00022723"/>
    </source>
</evidence>
<dbReference type="SUPFAM" id="SSF48264">
    <property type="entry name" value="Cytochrome P450"/>
    <property type="match status" value="1"/>
</dbReference>
<evidence type="ECO:0000256" key="1">
    <source>
        <dbReference type="ARBA" id="ARBA00001971"/>
    </source>
</evidence>
<evidence type="ECO:0000256" key="5">
    <source>
        <dbReference type="ARBA" id="ARBA00023002"/>
    </source>
</evidence>
<gene>
    <name evidence="12" type="ORF">CDD80_3826</name>
</gene>
<keyword evidence="9" id="KW-0812">Transmembrane</keyword>
<keyword evidence="4 8" id="KW-0479">Metal-binding</keyword>
<evidence type="ECO:0000256" key="3">
    <source>
        <dbReference type="ARBA" id="ARBA00022617"/>
    </source>
</evidence>
<dbReference type="AlphaFoldDB" id="A0A2C5Z238"/>
<name>A0A2C5Z238_9HYPO</name>
<dbReference type="GO" id="GO:0020037">
    <property type="term" value="F:heme binding"/>
    <property type="evidence" value="ECO:0007669"/>
    <property type="project" value="InterPro"/>
</dbReference>
<dbReference type="GO" id="GO:0005506">
    <property type="term" value="F:iron ion binding"/>
    <property type="evidence" value="ECO:0007669"/>
    <property type="project" value="InterPro"/>
</dbReference>
<dbReference type="STRING" id="2004952.A0A2C5Z238"/>
<evidence type="ECO:0008006" key="14">
    <source>
        <dbReference type="Google" id="ProtNLM"/>
    </source>
</evidence>
<keyword evidence="9" id="KW-1133">Transmembrane helix</keyword>
<evidence type="ECO:0000259" key="11">
    <source>
        <dbReference type="Pfam" id="PF07364"/>
    </source>
</evidence>
<dbReference type="Pfam" id="PF00067">
    <property type="entry name" value="p450"/>
    <property type="match status" value="1"/>
</dbReference>
<keyword evidence="5" id="KW-0560">Oxidoreductase</keyword>
<dbReference type="GO" id="GO:0016705">
    <property type="term" value="F:oxidoreductase activity, acting on paired donors, with incorporation or reduction of molecular oxygen"/>
    <property type="evidence" value="ECO:0007669"/>
    <property type="project" value="InterPro"/>
</dbReference>
<dbReference type="EMBL" id="NJES01000344">
    <property type="protein sequence ID" value="PHH73424.1"/>
    <property type="molecule type" value="Genomic_DNA"/>
</dbReference>
<evidence type="ECO:0000256" key="7">
    <source>
        <dbReference type="ARBA" id="ARBA00023033"/>
    </source>
</evidence>
<dbReference type="InterPro" id="IPR001128">
    <property type="entry name" value="Cyt_P450"/>
</dbReference>
<evidence type="ECO:0000256" key="9">
    <source>
        <dbReference type="SAM" id="Phobius"/>
    </source>
</evidence>
<dbReference type="Pfam" id="PF07364">
    <property type="entry name" value="DUF1485"/>
    <property type="match status" value="1"/>
</dbReference>
<dbReference type="Proteomes" id="UP000226431">
    <property type="component" value="Unassembled WGS sequence"/>
</dbReference>
<feature type="binding site" description="axial binding residue" evidence="8">
    <location>
        <position position="463"/>
    </location>
    <ligand>
        <name>heme</name>
        <dbReference type="ChEBI" id="CHEBI:30413"/>
    </ligand>
    <ligandPart>
        <name>Fe</name>
        <dbReference type="ChEBI" id="CHEBI:18248"/>
    </ligandPart>
</feature>
<keyword evidence="9" id="KW-0472">Membrane</keyword>
<keyword evidence="13" id="KW-1185">Reference proteome</keyword>
<dbReference type="InterPro" id="IPR050121">
    <property type="entry name" value="Cytochrome_P450_monoxygenase"/>
</dbReference>
<evidence type="ECO:0000256" key="6">
    <source>
        <dbReference type="ARBA" id="ARBA00023004"/>
    </source>
</evidence>
<keyword evidence="3 8" id="KW-0349">Heme</keyword>
<dbReference type="InterPro" id="IPR036396">
    <property type="entry name" value="Cyt_P450_sf"/>
</dbReference>
<feature type="domain" description="Microcystin LR degradation protein MlrC N-terminal" evidence="11">
    <location>
        <begin position="526"/>
        <end position="814"/>
    </location>
</feature>
<keyword evidence="6 8" id="KW-0408">Iron</keyword>
<dbReference type="PANTHER" id="PTHR24305">
    <property type="entry name" value="CYTOCHROME P450"/>
    <property type="match status" value="1"/>
</dbReference>
<feature type="transmembrane region" description="Helical" evidence="9">
    <location>
        <begin position="1036"/>
        <end position="1060"/>
    </location>
</feature>
<dbReference type="InterPro" id="IPR010799">
    <property type="entry name" value="MlrC_C"/>
</dbReference>